<dbReference type="InterPro" id="IPR027417">
    <property type="entry name" value="P-loop_NTPase"/>
</dbReference>
<sequence length="325" mass="38192">MDSGHFVICDPEKEYAENLTKFICEKEKTDFQFQIFYNLESLIIFSNEIPIDILLIAEECIREETLGIPAKKTFILTKKENYKKEEDKRSIYRYQPAEKIVKLIFCDSKEDISTKETTSQIRKRQYSEKQSVRKGLIGIYSPIHRIGKTKFAIQLGIKTAKYVPTLYLNLEEYPASELYFPDQKEKNLGDLLYYAGQNKDNLGLRISTMAGQIDELDYIMPIPIMQDLREVKEKDWINLFDQILKKCIYETVILDLGDSIDGLYPILKNCSAVYTHYVDDPVSKKKIMRYEQNIRQMGMEEILEHTIRKRITRKIRNSLTEEKKA</sequence>
<dbReference type="RefSeq" id="WP_186875886.1">
    <property type="nucleotide sequence ID" value="NZ_JACOPF010000002.1"/>
</dbReference>
<reference evidence="1" key="1">
    <citation type="submission" date="2020-08" db="EMBL/GenBank/DDBJ databases">
        <title>Genome public.</title>
        <authorList>
            <person name="Liu C."/>
            <person name="Sun Q."/>
        </authorList>
    </citation>
    <scope>NUCLEOTIDE SEQUENCE</scope>
    <source>
        <strain evidence="1">NSJ-55</strain>
    </source>
</reference>
<dbReference type="Proteomes" id="UP000652477">
    <property type="component" value="Unassembled WGS sequence"/>
</dbReference>
<dbReference type="Gene3D" id="3.40.50.10850">
    <property type="entry name" value="Ntrc-like two-domain protein"/>
    <property type="match status" value="1"/>
</dbReference>
<proteinExistence type="predicted"/>
<gene>
    <name evidence="1" type="ORF">H8S37_09795</name>
</gene>
<keyword evidence="2" id="KW-1185">Reference proteome</keyword>
<name>A0A923LJ56_9FIRM</name>
<evidence type="ECO:0000313" key="1">
    <source>
        <dbReference type="EMBL" id="MBC5689209.1"/>
    </source>
</evidence>
<evidence type="ECO:0000313" key="2">
    <source>
        <dbReference type="Proteomes" id="UP000652477"/>
    </source>
</evidence>
<organism evidence="1 2">
    <name type="scientific">Mediterraneibacter hominis</name>
    <dbReference type="NCBI Taxonomy" id="2763054"/>
    <lineage>
        <taxon>Bacteria</taxon>
        <taxon>Bacillati</taxon>
        <taxon>Bacillota</taxon>
        <taxon>Clostridia</taxon>
        <taxon>Lachnospirales</taxon>
        <taxon>Lachnospiraceae</taxon>
        <taxon>Mediterraneibacter</taxon>
    </lineage>
</organism>
<dbReference type="EMBL" id="JACOPF010000002">
    <property type="protein sequence ID" value="MBC5689209.1"/>
    <property type="molecule type" value="Genomic_DNA"/>
</dbReference>
<protein>
    <submittedName>
        <fullName evidence="1">Uncharacterized protein</fullName>
    </submittedName>
</protein>
<comment type="caution">
    <text evidence="1">The sequence shown here is derived from an EMBL/GenBank/DDBJ whole genome shotgun (WGS) entry which is preliminary data.</text>
</comment>
<dbReference type="AlphaFoldDB" id="A0A923LJ56"/>
<accession>A0A923LJ56</accession>
<dbReference type="Gene3D" id="3.40.50.300">
    <property type="entry name" value="P-loop containing nucleotide triphosphate hydrolases"/>
    <property type="match status" value="1"/>
</dbReference>